<organism evidence="2 3">
    <name type="scientific">Streptomyces tubbatahanensis</name>
    <dbReference type="NCBI Taxonomy" id="2923272"/>
    <lineage>
        <taxon>Bacteria</taxon>
        <taxon>Bacillati</taxon>
        <taxon>Actinomycetota</taxon>
        <taxon>Actinomycetes</taxon>
        <taxon>Kitasatosporales</taxon>
        <taxon>Streptomycetaceae</taxon>
        <taxon>Streptomyces</taxon>
    </lineage>
</organism>
<reference evidence="2 3" key="1">
    <citation type="journal article" date="2023" name="Microbiol. Spectr.">
        <title>Synergy between Genome Mining, Metabolomics, and Bioinformatics Uncovers Antibacterial Chlorinated Carbazole Alkaloids and Their Biosynthetic Gene Cluster from Streptomyces tubbatahanensis sp. nov., a Novel Actinomycete Isolated from Sulu Sea, Philippines.</title>
        <authorList>
            <person name="Tenebro C.P."/>
            <person name="Trono D.J.V.L."/>
            <person name="Balida L.A.P."/>
            <person name="Bayog L.K.A."/>
            <person name="Bruna J.R."/>
            <person name="Sabido E.M."/>
            <person name="Caspe D.P.C."/>
            <person name="de Los Santos E.L.C."/>
            <person name="Saludes J.P."/>
            <person name="Dalisay D.S."/>
        </authorList>
    </citation>
    <scope>NUCLEOTIDE SEQUENCE [LARGE SCALE GENOMIC DNA]</scope>
    <source>
        <strain evidence="2 3">DSD3025</strain>
    </source>
</reference>
<name>A0ABY3XXJ1_9ACTN</name>
<dbReference type="InterPro" id="IPR000182">
    <property type="entry name" value="GNAT_dom"/>
</dbReference>
<gene>
    <name evidence="2" type="ORF">MMF93_24350</name>
</gene>
<dbReference type="EMBL" id="CP093846">
    <property type="protein sequence ID" value="UNS99237.1"/>
    <property type="molecule type" value="Genomic_DNA"/>
</dbReference>
<dbReference type="Gene3D" id="3.40.630.30">
    <property type="match status" value="1"/>
</dbReference>
<dbReference type="Pfam" id="PF00583">
    <property type="entry name" value="Acetyltransf_1"/>
    <property type="match status" value="1"/>
</dbReference>
<evidence type="ECO:0000313" key="2">
    <source>
        <dbReference type="EMBL" id="UNS99237.1"/>
    </source>
</evidence>
<feature type="domain" description="N-acetyltransferase" evidence="1">
    <location>
        <begin position="4"/>
        <end position="168"/>
    </location>
</feature>
<evidence type="ECO:0000313" key="3">
    <source>
        <dbReference type="Proteomes" id="UP001202244"/>
    </source>
</evidence>
<dbReference type="SUPFAM" id="SSF55729">
    <property type="entry name" value="Acyl-CoA N-acyltransferases (Nat)"/>
    <property type="match status" value="1"/>
</dbReference>
<protein>
    <submittedName>
        <fullName evidence="2">GNAT family N-acetyltransferase</fullName>
    </submittedName>
</protein>
<keyword evidence="3" id="KW-1185">Reference proteome</keyword>
<dbReference type="Proteomes" id="UP001202244">
    <property type="component" value="Chromosome"/>
</dbReference>
<evidence type="ECO:0000259" key="1">
    <source>
        <dbReference type="PROSITE" id="PS51186"/>
    </source>
</evidence>
<dbReference type="RefSeq" id="WP_242754776.1">
    <property type="nucleotide sequence ID" value="NZ_CP093846.1"/>
</dbReference>
<sequence>MKTYPIRRATTDDLADVMELRHDAERWLASRGIRQWLPEWAERAYAKIRQGVEDGTTWLVYDGNTPIATVSLGGPDLDFWNEDDDLASGLHFYKLITARSRAGAGLAEAVIDWVSRRAAAEGKKWVRLDCWRDNDGLKAYYRRIGFEHIRTEAREWRESGALFQRRAGLTTARDLRVEEA</sequence>
<accession>A0ABY3XXJ1</accession>
<dbReference type="PROSITE" id="PS51186">
    <property type="entry name" value="GNAT"/>
    <property type="match status" value="1"/>
</dbReference>
<dbReference type="InterPro" id="IPR016181">
    <property type="entry name" value="Acyl_CoA_acyltransferase"/>
</dbReference>
<proteinExistence type="predicted"/>